<name>A0A1L8DJ49_9DIPT</name>
<reference evidence="3" key="1">
    <citation type="submission" date="2016-12" db="EMBL/GenBank/DDBJ databases">
        <title>An insight into the sialome and mialome of the sand fly, Nyssomyia neivai.</title>
        <authorList>
            <person name="Sebastian V."/>
            <person name="Goulart T.M."/>
            <person name="Oliveira W."/>
            <person name="Calvo E."/>
            <person name="Oliveira L.F."/>
            <person name="Pinto M.C."/>
            <person name="Rosselino A.M."/>
            <person name="Ribeiro J.M."/>
        </authorList>
    </citation>
    <scope>NUCLEOTIDE SEQUENCE</scope>
</reference>
<keyword evidence="1" id="KW-0732">Signal</keyword>
<evidence type="ECO:0000256" key="1">
    <source>
        <dbReference type="SAM" id="SignalP"/>
    </source>
</evidence>
<protein>
    <submittedName>
        <fullName evidence="3">Putative glycosylphosphatidylinositol-specific phospholipase c</fullName>
    </submittedName>
</protein>
<proteinExistence type="predicted"/>
<organism evidence="3">
    <name type="scientific">Nyssomyia neivai</name>
    <dbReference type="NCBI Taxonomy" id="330878"/>
    <lineage>
        <taxon>Eukaryota</taxon>
        <taxon>Metazoa</taxon>
        <taxon>Ecdysozoa</taxon>
        <taxon>Arthropoda</taxon>
        <taxon>Hexapoda</taxon>
        <taxon>Insecta</taxon>
        <taxon>Pterygota</taxon>
        <taxon>Neoptera</taxon>
        <taxon>Endopterygota</taxon>
        <taxon>Diptera</taxon>
        <taxon>Nematocera</taxon>
        <taxon>Psychodoidea</taxon>
        <taxon>Psychodidae</taxon>
        <taxon>Nyssomyia</taxon>
    </lineage>
</organism>
<sequence>MIPNLWIVISVSVCLRIACAEKAANTELQDDARDMFEPRLAITVSAKHHRVEVSWYYSHYEEGDIIVLTDEEPVGSFRRKNFDLPAWEGSGSDGGSGSGNGELFEPNFLSVLPISDPASSYEDIAERSRRSRDNVTWTYGPNSKDVLLELFPQKKDGWVTTDIILNRALPKQVTKHTSCYGYWATILRQTGRTVLTRCMRAFPTWMNDLRGKIEKLRFKDLFLPGTHDSASYTNNFHPSYDTIVSKYTLTQDDDIYTQLMHGIRYLDIRVGYYRATKQFWANHGIARLHPLRDILQQVKDFVKETNELVIVDIQEFPVGFGKTKDIHRLLVNFLHQELGEVLVDPDITWRGTLKDIWATKRNVILAYDKSSVVYEFGSIVFESVEHKWPNRQTLDELRKYLTFSRNQMQGSFGSRPWAEMAELTPSAWGVITDLYGGLRRMADDVNRYVSRWYASDFGMGANVVALDFYRGTTIIETALRWNSIKTVT</sequence>
<dbReference type="GO" id="GO:0006629">
    <property type="term" value="P:lipid metabolic process"/>
    <property type="evidence" value="ECO:0007669"/>
    <property type="project" value="InterPro"/>
</dbReference>
<dbReference type="PROSITE" id="PS50007">
    <property type="entry name" value="PIPLC_X_DOMAIN"/>
    <property type="match status" value="1"/>
</dbReference>
<feature type="signal peptide" evidence="1">
    <location>
        <begin position="1"/>
        <end position="20"/>
    </location>
</feature>
<feature type="chain" id="PRO_5012815159" evidence="1">
    <location>
        <begin position="21"/>
        <end position="488"/>
    </location>
</feature>
<dbReference type="SMART" id="SM00148">
    <property type="entry name" value="PLCXc"/>
    <property type="match status" value="1"/>
</dbReference>
<dbReference type="SUPFAM" id="SSF51695">
    <property type="entry name" value="PLC-like phosphodiesterases"/>
    <property type="match status" value="1"/>
</dbReference>
<evidence type="ECO:0000259" key="2">
    <source>
        <dbReference type="SMART" id="SM00148"/>
    </source>
</evidence>
<dbReference type="EMBL" id="GFDF01007585">
    <property type="protein sequence ID" value="JAV06499.1"/>
    <property type="molecule type" value="Transcribed_RNA"/>
</dbReference>
<dbReference type="GO" id="GO:0008081">
    <property type="term" value="F:phosphoric diester hydrolase activity"/>
    <property type="evidence" value="ECO:0007669"/>
    <property type="project" value="InterPro"/>
</dbReference>
<dbReference type="InterPro" id="IPR051057">
    <property type="entry name" value="PI-PLC_domain"/>
</dbReference>
<dbReference type="InterPro" id="IPR017946">
    <property type="entry name" value="PLC-like_Pdiesterase_TIM-brl"/>
</dbReference>
<dbReference type="PANTHER" id="PTHR13593">
    <property type="match status" value="1"/>
</dbReference>
<dbReference type="PANTHER" id="PTHR13593:SF149">
    <property type="entry name" value="PHOSPHATIDYLINOSITOL-SPECIFIC PHOSPHOLIPASE C X DOMAIN CONTAINING, ISOFORM A"/>
    <property type="match status" value="1"/>
</dbReference>
<feature type="domain" description="Phosphatidylinositol-specific phospholipase C X" evidence="2">
    <location>
        <begin position="212"/>
        <end position="368"/>
    </location>
</feature>
<accession>A0A1L8DJ49</accession>
<dbReference type="Gene3D" id="3.20.20.190">
    <property type="entry name" value="Phosphatidylinositol (PI) phosphodiesterase"/>
    <property type="match status" value="1"/>
</dbReference>
<dbReference type="AlphaFoldDB" id="A0A1L8DJ49"/>
<dbReference type="InterPro" id="IPR000909">
    <property type="entry name" value="PLipase_C_PInositol-sp_X_dom"/>
</dbReference>
<evidence type="ECO:0000313" key="3">
    <source>
        <dbReference type="EMBL" id="JAV06499.1"/>
    </source>
</evidence>